<name>A0A7T3ZY04_9MICO</name>
<evidence type="ECO:0000256" key="1">
    <source>
        <dbReference type="SAM" id="MobiDB-lite"/>
    </source>
</evidence>
<gene>
    <name evidence="2" type="ORF">I6H47_13470</name>
</gene>
<evidence type="ECO:0000313" key="3">
    <source>
        <dbReference type="Proteomes" id="UP000595374"/>
    </source>
</evidence>
<reference evidence="2 3" key="1">
    <citation type="submission" date="2020-12" db="EMBL/GenBank/DDBJ databases">
        <title>FDA dAtabase for Regulatory Grade micrObial Sequences (FDA-ARGOS): Supporting development and validation of Infectious Disease Dx tests.</title>
        <authorList>
            <person name="Sproer C."/>
            <person name="Gronow S."/>
            <person name="Severitt S."/>
            <person name="Schroder I."/>
            <person name="Tallon L."/>
            <person name="Sadzewicz L."/>
            <person name="Zhao X."/>
            <person name="Boylan J."/>
            <person name="Ott S."/>
            <person name="Bowen H."/>
            <person name="Vavikolanu K."/>
            <person name="Mehta A."/>
            <person name="Aluvathingal J."/>
            <person name="Nadendla S."/>
            <person name="Lowell S."/>
            <person name="Myers T."/>
            <person name="Yan Y."/>
            <person name="Sichtig H."/>
        </authorList>
    </citation>
    <scope>NUCLEOTIDE SEQUENCE [LARGE SCALE GENOMIC DNA]</scope>
    <source>
        <strain evidence="2 3">FDAARGOS_990</strain>
    </source>
</reference>
<feature type="compositionally biased region" description="Basic and acidic residues" evidence="1">
    <location>
        <begin position="31"/>
        <end position="40"/>
    </location>
</feature>
<sequence length="47" mass="5170">MTSAQLSAEVVRRSLAEVVRQIVDLAGPMPPRDRPPRRSGTEPSEEP</sequence>
<protein>
    <submittedName>
        <fullName evidence="2">Uncharacterized protein</fullName>
    </submittedName>
</protein>
<dbReference type="Proteomes" id="UP000595374">
    <property type="component" value="Chromosome"/>
</dbReference>
<dbReference type="RefSeq" id="WP_198498948.1">
    <property type="nucleotide sequence ID" value="NZ_CP065989.1"/>
</dbReference>
<organism evidence="2 3">
    <name type="scientific">Brevibacterium casei</name>
    <dbReference type="NCBI Taxonomy" id="33889"/>
    <lineage>
        <taxon>Bacteria</taxon>
        <taxon>Bacillati</taxon>
        <taxon>Actinomycetota</taxon>
        <taxon>Actinomycetes</taxon>
        <taxon>Micrococcales</taxon>
        <taxon>Brevibacteriaceae</taxon>
        <taxon>Brevibacterium</taxon>
    </lineage>
</organism>
<evidence type="ECO:0000313" key="2">
    <source>
        <dbReference type="EMBL" id="QQB13787.1"/>
    </source>
</evidence>
<proteinExistence type="predicted"/>
<accession>A0A7T3ZY04</accession>
<dbReference type="AlphaFoldDB" id="A0A7T3ZY04"/>
<feature type="region of interest" description="Disordered" evidence="1">
    <location>
        <begin position="24"/>
        <end position="47"/>
    </location>
</feature>
<dbReference type="EMBL" id="CP065989">
    <property type="protein sequence ID" value="QQB13787.1"/>
    <property type="molecule type" value="Genomic_DNA"/>
</dbReference>